<name>A0ABZ1I516_9PSEU</name>
<keyword evidence="3" id="KW-0489">Methyltransferase</keyword>
<evidence type="ECO:0000313" key="3">
    <source>
        <dbReference type="EMBL" id="WSE29512.1"/>
    </source>
</evidence>
<dbReference type="Gene3D" id="2.20.130.10">
    <property type="entry name" value="CAC2371-like domains"/>
    <property type="match status" value="1"/>
</dbReference>
<accession>A0ABZ1I516</accession>
<keyword evidence="4" id="KW-1185">Reference proteome</keyword>
<dbReference type="InterPro" id="IPR041698">
    <property type="entry name" value="Methyltransf_25"/>
</dbReference>
<organism evidence="3 4">
    <name type="scientific">Amycolatopsis rhabdoformis</name>
    <dbReference type="NCBI Taxonomy" id="1448059"/>
    <lineage>
        <taxon>Bacteria</taxon>
        <taxon>Bacillati</taxon>
        <taxon>Actinomycetota</taxon>
        <taxon>Actinomycetes</taxon>
        <taxon>Pseudonocardiales</taxon>
        <taxon>Pseudonocardiaceae</taxon>
        <taxon>Amycolatopsis</taxon>
    </lineage>
</organism>
<dbReference type="PANTHER" id="PTHR43861">
    <property type="entry name" value="TRANS-ACONITATE 2-METHYLTRANSFERASE-RELATED"/>
    <property type="match status" value="1"/>
</dbReference>
<gene>
    <name evidence="3" type="ORF">VSH64_43055</name>
</gene>
<dbReference type="CDD" id="cd02440">
    <property type="entry name" value="AdoMet_MTases"/>
    <property type="match status" value="1"/>
</dbReference>
<dbReference type="InterPro" id="IPR029063">
    <property type="entry name" value="SAM-dependent_MTases_sf"/>
</dbReference>
<dbReference type="GO" id="GO:0008168">
    <property type="term" value="F:methyltransferase activity"/>
    <property type="evidence" value="ECO:0007669"/>
    <property type="project" value="UniProtKB-KW"/>
</dbReference>
<reference evidence="3 4" key="1">
    <citation type="journal article" date="2015" name="Int. J. Syst. Evol. Microbiol.">
        <title>Amycolatopsis rhabdoformis sp. nov., an actinomycete isolated from a tropical forest soil.</title>
        <authorList>
            <person name="Souza W.R."/>
            <person name="Silva R.E."/>
            <person name="Goodfellow M."/>
            <person name="Busarakam K."/>
            <person name="Figueiro F.S."/>
            <person name="Ferreira D."/>
            <person name="Rodrigues-Filho E."/>
            <person name="Moraes L.A.B."/>
            <person name="Zucchi T.D."/>
        </authorList>
    </citation>
    <scope>NUCLEOTIDE SEQUENCE [LARGE SCALE GENOMIC DNA]</scope>
    <source>
        <strain evidence="3 4">NCIMB 14900</strain>
    </source>
</reference>
<feature type="domain" description="Methyltransferase" evidence="2">
    <location>
        <begin position="7"/>
        <end position="100"/>
    </location>
</feature>
<evidence type="ECO:0000256" key="1">
    <source>
        <dbReference type="ARBA" id="ARBA00022679"/>
    </source>
</evidence>
<protein>
    <submittedName>
        <fullName evidence="3">Class I SAM-dependent methyltransferase</fullName>
        <ecNumber evidence="3">2.1.1.-</ecNumber>
    </submittedName>
</protein>
<dbReference type="Pfam" id="PF13649">
    <property type="entry name" value="Methyltransf_25"/>
    <property type="match status" value="1"/>
</dbReference>
<dbReference type="Proteomes" id="UP001330812">
    <property type="component" value="Chromosome"/>
</dbReference>
<evidence type="ECO:0000313" key="4">
    <source>
        <dbReference type="Proteomes" id="UP001330812"/>
    </source>
</evidence>
<dbReference type="SUPFAM" id="SSF53335">
    <property type="entry name" value="S-adenosyl-L-methionine-dependent methyltransferases"/>
    <property type="match status" value="1"/>
</dbReference>
<dbReference type="Gene3D" id="3.40.50.150">
    <property type="entry name" value="Vaccinia Virus protein VP39"/>
    <property type="match status" value="1"/>
</dbReference>
<evidence type="ECO:0000259" key="2">
    <source>
        <dbReference type="Pfam" id="PF13649"/>
    </source>
</evidence>
<keyword evidence="1 3" id="KW-0808">Transferase</keyword>
<sequence length="210" mass="23095">MDESPTVLDLGCGTGALLRHARDRGHRGRLAGLDPDHAALARARHRCPDVEWWPGTAAGLIVAAEFDLVTMTGHAFQCLTTDHDLRASLTAVRRALRPGGRFAFETRHPRAKAWETWTPAHAVTVSRPRELRVWHEVESVVGDLVSFTETAAAPDGTVLRVDRATLRFLGPAELDEFLGAAGFAVQERFGDWDRAAMTDRSREIITIAQA</sequence>
<dbReference type="EC" id="2.1.1.-" evidence="3"/>
<proteinExistence type="predicted"/>
<dbReference type="EMBL" id="CP142149">
    <property type="protein sequence ID" value="WSE29512.1"/>
    <property type="molecule type" value="Genomic_DNA"/>
</dbReference>
<dbReference type="GO" id="GO:0032259">
    <property type="term" value="P:methylation"/>
    <property type="evidence" value="ECO:0007669"/>
    <property type="project" value="UniProtKB-KW"/>
</dbReference>
<dbReference type="RefSeq" id="WP_326568473.1">
    <property type="nucleotide sequence ID" value="NZ_CP142149.1"/>
</dbReference>